<dbReference type="VEuPathDB" id="TriTrypDB:TcCL_NonESM07613"/>
<dbReference type="VEuPathDB" id="TriTrypDB:TcG_02857"/>
<dbReference type="AlphaFoldDB" id="A0A2V2WYW1"/>
<accession>A0A2V2WYW1</accession>
<proteinExistence type="predicted"/>
<evidence type="ECO:0000313" key="2">
    <source>
        <dbReference type="Proteomes" id="UP000246078"/>
    </source>
</evidence>
<dbReference type="VEuPathDB" id="TriTrypDB:TcCLB.507951.290"/>
<name>A0A2V2WYW1_TRYCR</name>
<dbReference type="EMBL" id="PRFC01000047">
    <property type="protein sequence ID" value="PWV12879.1"/>
    <property type="molecule type" value="Genomic_DNA"/>
</dbReference>
<dbReference type="Proteomes" id="UP000246078">
    <property type="component" value="Unassembled WGS sequence"/>
</dbReference>
<organism evidence="1 2">
    <name type="scientific">Trypanosoma cruzi</name>
    <dbReference type="NCBI Taxonomy" id="5693"/>
    <lineage>
        <taxon>Eukaryota</taxon>
        <taxon>Discoba</taxon>
        <taxon>Euglenozoa</taxon>
        <taxon>Kinetoplastea</taxon>
        <taxon>Metakinetoplastina</taxon>
        <taxon>Trypanosomatida</taxon>
        <taxon>Trypanosomatidae</taxon>
        <taxon>Trypanosoma</taxon>
        <taxon>Schizotrypanum</taxon>
    </lineage>
</organism>
<comment type="caution">
    <text evidence="1">The sequence shown here is derived from an EMBL/GenBank/DDBJ whole genome shotgun (WGS) entry which is preliminary data.</text>
</comment>
<dbReference type="VEuPathDB" id="TriTrypDB:C3747_47g233"/>
<evidence type="ECO:0000313" key="1">
    <source>
        <dbReference type="EMBL" id="PWV12879.1"/>
    </source>
</evidence>
<reference evidence="1 2" key="1">
    <citation type="journal article" date="2018" name="Microb. Genom.">
        <title>Expanding an expanded genome: long-read sequencing of Trypanosoma cruzi.</title>
        <authorList>
            <person name="Berna L."/>
            <person name="Rodriguez M."/>
            <person name="Chiribao M.L."/>
            <person name="Parodi-Talice A."/>
            <person name="Pita S."/>
            <person name="Rijo G."/>
            <person name="Alvarez-Valin F."/>
            <person name="Robello C."/>
        </authorList>
    </citation>
    <scope>NUCLEOTIDE SEQUENCE [LARGE SCALE GENOMIC DNA]</scope>
    <source>
        <strain evidence="1 2">TCC</strain>
    </source>
</reference>
<dbReference type="VEuPathDB" id="TriTrypDB:TCSYLVIO_004269"/>
<protein>
    <submittedName>
        <fullName evidence="1">Uncharacterized protein</fullName>
    </submittedName>
</protein>
<dbReference type="VEuPathDB" id="TriTrypDB:C4B63_10g102"/>
<gene>
    <name evidence="1" type="ORF">C3747_47g233</name>
</gene>
<dbReference type="VEuPathDB" id="TriTrypDB:TcBrA4_0128440"/>
<dbReference type="VEuPathDB" id="TriTrypDB:ECC02_007309"/>
<dbReference type="VEuPathDB" id="TriTrypDB:BCY84_15068"/>
<sequence>MKQSMTDSLTRGIYANESDTDAAYSTCDAAVVILQRCSGKKRERTPRLRTFSNERASTEDDGQIDVMEHSNRLLEFLRVRRQQQWGYKAFSFSEDHDESDEGVSVVKKSESCSAQTISSSALGLPITEAESLRTNGCRYCSESLVQEIPSLFCPQVTVHSIATQTRAEAQSPPSELRDQMAVSTITKADLLMLRLCELDALLHIFFS</sequence>